<accession>A0ABT0E8Q9</accession>
<protein>
    <submittedName>
        <fullName evidence="6">Beta-ketoacyl synthase</fullName>
    </submittedName>
</protein>
<dbReference type="Gene3D" id="3.40.47.10">
    <property type="match status" value="1"/>
</dbReference>
<dbReference type="RefSeq" id="WP_246952658.1">
    <property type="nucleotide sequence ID" value="NZ_JALKII010000007.1"/>
</dbReference>
<dbReference type="SUPFAM" id="SSF53901">
    <property type="entry name" value="Thiolase-like"/>
    <property type="match status" value="2"/>
</dbReference>
<dbReference type="InterPro" id="IPR047224">
    <property type="entry name" value="FAS_alpha_su_C"/>
</dbReference>
<proteinExistence type="inferred from homology"/>
<organism evidence="6 7">
    <name type="scientific">Alcanivorax quisquiliarum</name>
    <dbReference type="NCBI Taxonomy" id="2933565"/>
    <lineage>
        <taxon>Bacteria</taxon>
        <taxon>Pseudomonadati</taxon>
        <taxon>Pseudomonadota</taxon>
        <taxon>Gammaproteobacteria</taxon>
        <taxon>Oceanospirillales</taxon>
        <taxon>Alcanivoracaceae</taxon>
        <taxon>Alcanivorax</taxon>
    </lineage>
</organism>
<dbReference type="EMBL" id="JALKII010000007">
    <property type="protein sequence ID" value="MCK0538231.1"/>
    <property type="molecule type" value="Genomic_DNA"/>
</dbReference>
<comment type="pathway">
    <text evidence="1">Lipid metabolism; fatty acid biosynthesis.</text>
</comment>
<dbReference type="InterPro" id="IPR020841">
    <property type="entry name" value="PKS_Beta-ketoAc_synthase_dom"/>
</dbReference>
<dbReference type="InterPro" id="IPR014030">
    <property type="entry name" value="Ketoacyl_synth_N"/>
</dbReference>
<evidence type="ECO:0000313" key="7">
    <source>
        <dbReference type="Proteomes" id="UP001165524"/>
    </source>
</evidence>
<dbReference type="InterPro" id="IPR000794">
    <property type="entry name" value="Beta-ketoacyl_synthase"/>
</dbReference>
<dbReference type="SMART" id="SM00825">
    <property type="entry name" value="PKS_KS"/>
    <property type="match status" value="1"/>
</dbReference>
<dbReference type="PANTHER" id="PTHR11712">
    <property type="entry name" value="POLYKETIDE SYNTHASE-RELATED"/>
    <property type="match status" value="1"/>
</dbReference>
<reference evidence="6" key="1">
    <citation type="submission" date="2022-04" db="EMBL/GenBank/DDBJ databases">
        <title>Alcanivorax sp. CY1518 draft genome sequence.</title>
        <authorList>
            <person name="Zhao G."/>
            <person name="An M."/>
        </authorList>
    </citation>
    <scope>NUCLEOTIDE SEQUENCE</scope>
    <source>
        <strain evidence="6">CY1518</strain>
    </source>
</reference>
<comment type="similarity">
    <text evidence="2 4">Belongs to the thiolase-like superfamily. Beta-ketoacyl-ACP synthases family.</text>
</comment>
<dbReference type="PROSITE" id="PS52004">
    <property type="entry name" value="KS3_2"/>
    <property type="match status" value="1"/>
</dbReference>
<keyword evidence="7" id="KW-1185">Reference proteome</keyword>
<evidence type="ECO:0000256" key="2">
    <source>
        <dbReference type="ARBA" id="ARBA00008467"/>
    </source>
</evidence>
<dbReference type="InterPro" id="IPR016039">
    <property type="entry name" value="Thiolase-like"/>
</dbReference>
<feature type="domain" description="Ketosynthase family 3 (KS3)" evidence="5">
    <location>
        <begin position="1"/>
        <end position="522"/>
    </location>
</feature>
<sequence>MSVLPVITAIGGVSPAGRTACHHGFNRLIFDALDSAAQAQTLRALRNLDVIGRYADDAALLEGSLVRRLEAPLLDPEHIPVAVNSSSESSQHFMVRNMDLPQPLPDTWRVTRLDNRRSMVTVPAGATVLLPAPQRSKVQSAGQLPGGFDPAQLYPARNHPRALQLAVYSASDALGMLGLEWQQLCQRLSPEQIGVYASNAMSQLDDYGLGGLFRYPATGRRITSKQVPLGLGEMTADFINAYVLGAAGSTGGMLGACATFLYNLQLAVQDIRSGRRRLVVVGTSEAPLVPEVIEGYRAMGALGEDEALRMLDAGRETPDHRRACRPFGFNIGFTIAESAQFAILMDDALALELGADILGAVPDVFVHADGPKKSISAPGIGNYLTMARAAALTRQLVGERGLREHSFVHAHGTGTPQNRVTESDVINRIAATFDIDRWPVAAIKCYVGHSLGTAGGDQLAATLGTFASGILPGIFTLDQVAPDVHAERLGLSQAHQHLDQPLAALLNSKGFGGNNATAVVLSPAATLPLLRQRHGERALQGWQAQVTQTRAQIAAWDEQTLNGETRPRYQFGEGVLDGDDLAISDKHISVPGWAHPLMLNDDPDFNHYLD</sequence>
<keyword evidence="3 4" id="KW-0808">Transferase</keyword>
<dbReference type="Proteomes" id="UP001165524">
    <property type="component" value="Unassembled WGS sequence"/>
</dbReference>
<name>A0ABT0E8Q9_9GAMM</name>
<evidence type="ECO:0000313" key="6">
    <source>
        <dbReference type="EMBL" id="MCK0538231.1"/>
    </source>
</evidence>
<dbReference type="Pfam" id="PF02801">
    <property type="entry name" value="Ketoacyl-synt_C"/>
    <property type="match status" value="1"/>
</dbReference>
<dbReference type="PANTHER" id="PTHR11712:SF336">
    <property type="entry name" value="3-OXOACYL-[ACYL-CARRIER-PROTEIN] SYNTHASE, MITOCHONDRIAL"/>
    <property type="match status" value="1"/>
</dbReference>
<dbReference type="CDD" id="cd00828">
    <property type="entry name" value="elong_cond_enzymes"/>
    <property type="match status" value="1"/>
</dbReference>
<evidence type="ECO:0000256" key="1">
    <source>
        <dbReference type="ARBA" id="ARBA00005194"/>
    </source>
</evidence>
<dbReference type="InterPro" id="IPR014031">
    <property type="entry name" value="Ketoacyl_synth_C"/>
</dbReference>
<dbReference type="Pfam" id="PF00109">
    <property type="entry name" value="ketoacyl-synt"/>
    <property type="match status" value="1"/>
</dbReference>
<evidence type="ECO:0000259" key="5">
    <source>
        <dbReference type="PROSITE" id="PS52004"/>
    </source>
</evidence>
<evidence type="ECO:0000256" key="4">
    <source>
        <dbReference type="RuleBase" id="RU003694"/>
    </source>
</evidence>
<evidence type="ECO:0000256" key="3">
    <source>
        <dbReference type="ARBA" id="ARBA00022679"/>
    </source>
</evidence>
<comment type="caution">
    <text evidence="6">The sequence shown here is derived from an EMBL/GenBank/DDBJ whole genome shotgun (WGS) entry which is preliminary data.</text>
</comment>
<gene>
    <name evidence="6" type="ORF">MU846_10970</name>
</gene>